<sequence length="153" mass="15427">MSSSSGISAGRSVVMALVALLLCVGGGYASWGDAQHVLLSKGRQHGTFSVTACGDKRCAGSFDADGPAAPVSDMTVEQSVAARKGDRFPVVVKPGTHEVVRSDLAGSVHAWVPLGGALLLAGLVIAGGMRLGRFGLVLAAVGVAQLVATFLLL</sequence>
<protein>
    <submittedName>
        <fullName evidence="2">Uncharacterized protein</fullName>
    </submittedName>
</protein>
<comment type="caution">
    <text evidence="2">The sequence shown here is derived from an EMBL/GenBank/DDBJ whole genome shotgun (WGS) entry which is preliminary data.</text>
</comment>
<accession>A0A940RWE7</accession>
<keyword evidence="3" id="KW-1185">Reference proteome</keyword>
<evidence type="ECO:0000313" key="2">
    <source>
        <dbReference type="EMBL" id="MBP0459201.1"/>
    </source>
</evidence>
<feature type="transmembrane region" description="Helical" evidence="1">
    <location>
        <begin position="108"/>
        <end position="127"/>
    </location>
</feature>
<keyword evidence="1" id="KW-0472">Membrane</keyword>
<keyword evidence="1" id="KW-0812">Transmembrane</keyword>
<name>A0A940RWE7_9ACTN</name>
<organism evidence="2 3">
    <name type="scientific">Streptomyces montanisoli</name>
    <dbReference type="NCBI Taxonomy" id="2798581"/>
    <lineage>
        <taxon>Bacteria</taxon>
        <taxon>Bacillati</taxon>
        <taxon>Actinomycetota</taxon>
        <taxon>Actinomycetes</taxon>
        <taxon>Kitasatosporales</taxon>
        <taxon>Streptomycetaceae</taxon>
        <taxon>Streptomyces</taxon>
    </lineage>
</organism>
<reference evidence="2" key="1">
    <citation type="submission" date="2021-03" db="EMBL/GenBank/DDBJ databases">
        <title>Whole genome sequence of Streptomyces bomunensis MMS17-BM035.</title>
        <authorList>
            <person name="Lee J.H."/>
        </authorList>
    </citation>
    <scope>NUCLEOTIDE SEQUENCE</scope>
    <source>
        <strain evidence="2">MMS17-BM035</strain>
    </source>
</reference>
<dbReference type="EMBL" id="JAGIQL010000064">
    <property type="protein sequence ID" value="MBP0459201.1"/>
    <property type="molecule type" value="Genomic_DNA"/>
</dbReference>
<gene>
    <name evidence="2" type="ORF">JFN87_17050</name>
</gene>
<dbReference type="Proteomes" id="UP000670475">
    <property type="component" value="Unassembled WGS sequence"/>
</dbReference>
<evidence type="ECO:0000256" key="1">
    <source>
        <dbReference type="SAM" id="Phobius"/>
    </source>
</evidence>
<evidence type="ECO:0000313" key="3">
    <source>
        <dbReference type="Proteomes" id="UP000670475"/>
    </source>
</evidence>
<feature type="transmembrane region" description="Helical" evidence="1">
    <location>
        <begin position="134"/>
        <end position="152"/>
    </location>
</feature>
<keyword evidence="1" id="KW-1133">Transmembrane helix</keyword>
<dbReference type="AlphaFoldDB" id="A0A940RWE7"/>
<proteinExistence type="predicted"/>